<sequence>MNSVLHNYCALDQLTLKSPLLKENSLDEVITRFKNIGDDGISLVEECVILTDMITSIYHKDESYIEAIMMITKAMIIEQPHKQPNIAFLYIQISKMDSDITIKIISSVIQELQEQLDLTATNDSNILHTNVAGPWTTIKLLTRFISLLSPIIGNKYLIAHYRNIIELACGMNQRRIILANLVLESALINIPYLFYYNRQSKVLLFEILTLINVAESTFKGNSQIVNLFQPFCFDNEDNSYTLEENISLKKIKLLLNNGLDKFNKIFPNLARNVYSVRCDVIRMHWSLRYPKLKELRETQYVKSGYSVTDNIWEESTYLTYESKFDRNKYLLEEQSLIEYDQHIIRDNVIDIVHNLNFNKKEASKKLIQLENYLGNAPTKSDEEYLKTDINRRIVTTITSLMLRLQYTNIPTVYYSTLLQELCKRKATMFGPLLGEQFRFIYENLCSLDYEGTLNFEKWFRLQITNFDFRWKWYEWENDCTCFFDMTYNAKHIFHQNVVKRLLNSTSNISDFKTNLPKPFEKLLNNKYFSEQQLTKNMRIQFKLEYADVDFNNAGLVYLQSCFDFSPIVANIIDFMKQNKSDRINNCNLETMNIFLEQIETDNFAIFNNFSYFALELLTQCICHCRRRSMSHANIYISLFGNVLLQLSEKYKIERELAQKIVLESVSIYWNQNISTSFLIINSFKQFDLVDNLVILEFLFHGCDHEIKVITCYDARQFLLNTLEDEMRWSPEINVFLFVRAYRLTLMVTSGALNDLDIGNNEDLEIPECKRYSCGTSRENNTRWQYFESMKLVKCLLRKFHSVYRSLADILINILKQVGITHRNTIHAIVSWVKECQNID</sequence>
<dbReference type="Proteomes" id="UP000750334">
    <property type="component" value="Unassembled WGS sequence"/>
</dbReference>
<dbReference type="PANTHER" id="PTHR12412">
    <property type="entry name" value="CAP BINDING PROTEIN"/>
    <property type="match status" value="1"/>
</dbReference>
<keyword evidence="4" id="KW-1185">Reference proteome</keyword>
<accession>A0A9P7B9Q3</accession>
<dbReference type="GO" id="GO:0000339">
    <property type="term" value="F:RNA cap binding"/>
    <property type="evidence" value="ECO:0007669"/>
    <property type="project" value="InterPro"/>
</dbReference>
<dbReference type="PANTHER" id="PTHR12412:SF2">
    <property type="entry name" value="NUCLEAR CAP-BINDING PROTEIN SUBUNIT 1"/>
    <property type="match status" value="1"/>
</dbReference>
<dbReference type="GO" id="GO:0003729">
    <property type="term" value="F:mRNA binding"/>
    <property type="evidence" value="ECO:0007669"/>
    <property type="project" value="TreeGrafter"/>
</dbReference>
<dbReference type="Pfam" id="PF09090">
    <property type="entry name" value="MIF4G_like_2"/>
    <property type="match status" value="1"/>
</dbReference>
<dbReference type="InterPro" id="IPR027159">
    <property type="entry name" value="CBP80"/>
</dbReference>
<evidence type="ECO:0000313" key="3">
    <source>
        <dbReference type="EMBL" id="KAG0668443.1"/>
    </source>
</evidence>
<dbReference type="GO" id="GO:0000184">
    <property type="term" value="P:nuclear-transcribed mRNA catabolic process, nonsense-mediated decay"/>
    <property type="evidence" value="ECO:0007669"/>
    <property type="project" value="TreeGrafter"/>
</dbReference>
<organism evidence="3 4">
    <name type="scientific">Maudiozyma exigua</name>
    <name type="common">Yeast</name>
    <name type="synonym">Kazachstania exigua</name>
    <dbReference type="NCBI Taxonomy" id="34358"/>
    <lineage>
        <taxon>Eukaryota</taxon>
        <taxon>Fungi</taxon>
        <taxon>Dikarya</taxon>
        <taxon>Ascomycota</taxon>
        <taxon>Saccharomycotina</taxon>
        <taxon>Saccharomycetes</taxon>
        <taxon>Saccharomycetales</taxon>
        <taxon>Saccharomycetaceae</taxon>
        <taxon>Maudiozyma</taxon>
    </lineage>
</organism>
<dbReference type="InterPro" id="IPR015172">
    <property type="entry name" value="MIF4G-like_typ-1"/>
</dbReference>
<dbReference type="SUPFAM" id="SSF48371">
    <property type="entry name" value="ARM repeat"/>
    <property type="match status" value="2"/>
</dbReference>
<comment type="caution">
    <text evidence="3">The sequence shown here is derived from an EMBL/GenBank/DDBJ whole genome shotgun (WGS) entry which is preliminary data.</text>
</comment>
<dbReference type="InterPro" id="IPR015174">
    <property type="entry name" value="MIF4G-like_typ-2"/>
</dbReference>
<reference evidence="3 4" key="1">
    <citation type="submission" date="2020-11" db="EMBL/GenBank/DDBJ databases">
        <title>Kefir isolates.</title>
        <authorList>
            <person name="Marcisauskas S."/>
            <person name="Kim Y."/>
            <person name="Blasche S."/>
        </authorList>
    </citation>
    <scope>NUCLEOTIDE SEQUENCE [LARGE SCALE GENOMIC DNA]</scope>
    <source>
        <strain evidence="3 4">OG2</strain>
    </source>
</reference>
<gene>
    <name evidence="3" type="ORF">C6P45_004668</name>
</gene>
<dbReference type="Pfam" id="PF09088">
    <property type="entry name" value="MIF4G_like"/>
    <property type="match status" value="1"/>
</dbReference>
<evidence type="ECO:0000313" key="4">
    <source>
        <dbReference type="Proteomes" id="UP000750334"/>
    </source>
</evidence>
<dbReference type="GO" id="GO:0005846">
    <property type="term" value="C:nuclear cap binding complex"/>
    <property type="evidence" value="ECO:0007669"/>
    <property type="project" value="InterPro"/>
</dbReference>
<dbReference type="EMBL" id="PUHR01000067">
    <property type="protein sequence ID" value="KAG0668443.1"/>
    <property type="molecule type" value="Genomic_DNA"/>
</dbReference>
<dbReference type="OrthoDB" id="10252707at2759"/>
<dbReference type="GO" id="GO:0005634">
    <property type="term" value="C:nucleus"/>
    <property type="evidence" value="ECO:0007669"/>
    <property type="project" value="TreeGrafter"/>
</dbReference>
<feature type="domain" description="MIF4G-like type 1" evidence="1">
    <location>
        <begin position="338"/>
        <end position="502"/>
    </location>
</feature>
<evidence type="ECO:0008006" key="5">
    <source>
        <dbReference type="Google" id="ProtNLM"/>
    </source>
</evidence>
<protein>
    <recommendedName>
        <fullName evidence="5">MIF4G domain-containing protein</fullName>
    </recommendedName>
</protein>
<dbReference type="AlphaFoldDB" id="A0A9P7B9Q3"/>
<proteinExistence type="predicted"/>
<dbReference type="Gene3D" id="1.25.40.180">
    <property type="match status" value="3"/>
</dbReference>
<evidence type="ECO:0000259" key="1">
    <source>
        <dbReference type="Pfam" id="PF09088"/>
    </source>
</evidence>
<dbReference type="InterPro" id="IPR016024">
    <property type="entry name" value="ARM-type_fold"/>
</dbReference>
<dbReference type="GO" id="GO:0006406">
    <property type="term" value="P:mRNA export from nucleus"/>
    <property type="evidence" value="ECO:0007669"/>
    <property type="project" value="InterPro"/>
</dbReference>
<feature type="domain" description="MIF4G-like type 2" evidence="2">
    <location>
        <begin position="559"/>
        <end position="704"/>
    </location>
</feature>
<evidence type="ECO:0000259" key="2">
    <source>
        <dbReference type="Pfam" id="PF09090"/>
    </source>
</evidence>
<name>A0A9P7B9Q3_MAUEX</name>